<dbReference type="AlphaFoldDB" id="A0A6P0UAB4"/>
<gene>
    <name evidence="1" type="ORF">GWK09_06485</name>
</gene>
<evidence type="ECO:0000313" key="2">
    <source>
        <dbReference type="Proteomes" id="UP000468443"/>
    </source>
</evidence>
<name>A0A6P0UAB4_9FLAO</name>
<dbReference type="Proteomes" id="UP000468443">
    <property type="component" value="Unassembled WGS sequence"/>
</dbReference>
<dbReference type="InterPro" id="IPR052022">
    <property type="entry name" value="26kDa_periplasmic_antigen"/>
</dbReference>
<dbReference type="EMBL" id="JAABOP010000001">
    <property type="protein sequence ID" value="NER10155.1"/>
    <property type="molecule type" value="Genomic_DNA"/>
</dbReference>
<dbReference type="GO" id="GO:0006974">
    <property type="term" value="P:DNA damage response"/>
    <property type="evidence" value="ECO:0007669"/>
    <property type="project" value="TreeGrafter"/>
</dbReference>
<proteinExistence type="predicted"/>
<dbReference type="RefSeq" id="WP_163692174.1">
    <property type="nucleotide sequence ID" value="NZ_FXTW01000001.1"/>
</dbReference>
<dbReference type="PANTHER" id="PTHR34387">
    <property type="entry name" value="SLR1258 PROTEIN"/>
    <property type="match status" value="1"/>
</dbReference>
<evidence type="ECO:0000313" key="1">
    <source>
        <dbReference type="EMBL" id="NER10155.1"/>
    </source>
</evidence>
<organism evidence="1 2">
    <name type="scientific">Muriicola jejuensis</name>
    <dbReference type="NCBI Taxonomy" id="504488"/>
    <lineage>
        <taxon>Bacteria</taxon>
        <taxon>Pseudomonadati</taxon>
        <taxon>Bacteroidota</taxon>
        <taxon>Flavobacteriia</taxon>
        <taxon>Flavobacteriales</taxon>
        <taxon>Flavobacteriaceae</taxon>
        <taxon>Muriicola</taxon>
    </lineage>
</organism>
<dbReference type="Gene3D" id="3.30.110.170">
    <property type="entry name" value="Protein of unknown function (DUF541), domain 1"/>
    <property type="match status" value="1"/>
</dbReference>
<accession>A0A6P0UAB4</accession>
<dbReference type="Pfam" id="PF04402">
    <property type="entry name" value="SIMPL"/>
    <property type="match status" value="1"/>
</dbReference>
<keyword evidence="2" id="KW-1185">Reference proteome</keyword>
<reference evidence="1 2" key="1">
    <citation type="submission" date="2020-01" db="EMBL/GenBank/DDBJ databases">
        <title>Muriicola jejuensis KCTC 22299.</title>
        <authorList>
            <person name="Wang G."/>
        </authorList>
    </citation>
    <scope>NUCLEOTIDE SEQUENCE [LARGE SCALE GENOMIC DNA]</scope>
    <source>
        <strain evidence="1 2">KCTC 22299</strain>
    </source>
</reference>
<sequence>MRTLTILLAFLFIAGCRVGSTQIQNPPKTIMLKSVGEIETLPNMASFRANLSCVESTVLAAKECLVVKSNALTDQLKGFGIAPKDILTTNVELNKKYRWDNGEQVFIGYESSTSIVVTVRSMDSLPMIYSTLLENENLNLGGLSYSHSDINGLENKAYLDALSKANALADELLSQLPETEKAISRISNVTPEVSFPVNDMQRNSVMNLEMDMKQGGDIAVNTGTLKVRALLYVEYQIR</sequence>
<dbReference type="PANTHER" id="PTHR34387:SF2">
    <property type="entry name" value="SLR1258 PROTEIN"/>
    <property type="match status" value="1"/>
</dbReference>
<dbReference type="Gene3D" id="3.30.70.2970">
    <property type="entry name" value="Protein of unknown function (DUF541), domain 2"/>
    <property type="match status" value="1"/>
</dbReference>
<dbReference type="PROSITE" id="PS51257">
    <property type="entry name" value="PROKAR_LIPOPROTEIN"/>
    <property type="match status" value="1"/>
</dbReference>
<protein>
    <submittedName>
        <fullName evidence="1">DUF541 domain-containing protein</fullName>
    </submittedName>
</protein>
<dbReference type="InterPro" id="IPR007497">
    <property type="entry name" value="SIMPL/DUF541"/>
</dbReference>
<comment type="caution">
    <text evidence="1">The sequence shown here is derived from an EMBL/GenBank/DDBJ whole genome shotgun (WGS) entry which is preliminary data.</text>
</comment>